<sequence length="297" mass="32323">MSTGTGEVIRTPEERFEALPGFPYRARYRDVDGLRLAHVDEGAGPPVLLLHGEPTWSFLWRHSIAALVAGGYRAIAPDHAGFGRSDKPTALDWYSYDRHTALAAELLERLDLRDVTVVVHDWGGPIGLRLAVEQPDRIARIVVTDTGLFTGHQRMTPAWEAFRGFVEQTEDLPIGMLVRGACHSDPGDAVVAAYEAPFPDAASKAGARAFPLLIPRTPEEPGAAAGQRTLDALARDSRPTLVVWASDDPIIPLSTGERFARALGGEVAHVLPQAGHFLQEDQGPLLGRLLVDWLDAR</sequence>
<evidence type="ECO:0000256" key="1">
    <source>
        <dbReference type="ARBA" id="ARBA00022801"/>
    </source>
</evidence>
<proteinExistence type="predicted"/>
<evidence type="ECO:0000313" key="4">
    <source>
        <dbReference type="Proteomes" id="UP001284601"/>
    </source>
</evidence>
<reference evidence="4" key="1">
    <citation type="submission" date="2023-07" db="EMBL/GenBank/DDBJ databases">
        <title>Conexibacter stalactiti sp. nov., isolated from stalactites in a lava cave and emended description of the genus Conexibacter.</title>
        <authorList>
            <person name="Lee S.D."/>
        </authorList>
    </citation>
    <scope>NUCLEOTIDE SEQUENCE [LARGE SCALE GENOMIC DNA]</scope>
    <source>
        <strain evidence="4">KCTC 39840</strain>
    </source>
</reference>
<organism evidence="3 4">
    <name type="scientific">Conexibacter stalactiti</name>
    <dbReference type="NCBI Taxonomy" id="1940611"/>
    <lineage>
        <taxon>Bacteria</taxon>
        <taxon>Bacillati</taxon>
        <taxon>Actinomycetota</taxon>
        <taxon>Thermoleophilia</taxon>
        <taxon>Solirubrobacterales</taxon>
        <taxon>Conexibacteraceae</taxon>
        <taxon>Conexibacter</taxon>
    </lineage>
</organism>
<dbReference type="InterPro" id="IPR029058">
    <property type="entry name" value="AB_hydrolase_fold"/>
</dbReference>
<evidence type="ECO:0000313" key="3">
    <source>
        <dbReference type="EMBL" id="MDW5592930.1"/>
    </source>
</evidence>
<dbReference type="NCBIfam" id="NF002043">
    <property type="entry name" value="PRK00870.1"/>
    <property type="match status" value="1"/>
</dbReference>
<dbReference type="InterPro" id="IPR000073">
    <property type="entry name" value="AB_hydrolase_1"/>
</dbReference>
<reference evidence="3 4" key="2">
    <citation type="submission" date="2023-10" db="EMBL/GenBank/DDBJ databases">
        <authorList>
            <person name="Han X.F."/>
        </authorList>
    </citation>
    <scope>NUCLEOTIDE SEQUENCE [LARGE SCALE GENOMIC DNA]</scope>
    <source>
        <strain evidence="3 4">KCTC 39840</strain>
    </source>
</reference>
<dbReference type="PRINTS" id="PR00111">
    <property type="entry name" value="ABHYDROLASE"/>
</dbReference>
<evidence type="ECO:0000259" key="2">
    <source>
        <dbReference type="Pfam" id="PF00561"/>
    </source>
</evidence>
<dbReference type="RefSeq" id="WP_318595187.1">
    <property type="nucleotide sequence ID" value="NZ_JAWSTH010000001.1"/>
</dbReference>
<dbReference type="InterPro" id="IPR051340">
    <property type="entry name" value="Haloalkane_dehalogenase"/>
</dbReference>
<dbReference type="PRINTS" id="PR00412">
    <property type="entry name" value="EPOXHYDRLASE"/>
</dbReference>
<dbReference type="EMBL" id="JAWSTH010000001">
    <property type="protein sequence ID" value="MDW5592930.1"/>
    <property type="molecule type" value="Genomic_DNA"/>
</dbReference>
<dbReference type="GO" id="GO:0018786">
    <property type="term" value="F:haloalkane dehalogenase activity"/>
    <property type="evidence" value="ECO:0007669"/>
    <property type="project" value="UniProtKB-EC"/>
</dbReference>
<accession>A0ABU4HHZ2</accession>
<dbReference type="EC" id="3.8.1.5" evidence="3"/>
<feature type="domain" description="AB hydrolase-1" evidence="2">
    <location>
        <begin position="45"/>
        <end position="281"/>
    </location>
</feature>
<keyword evidence="1 3" id="KW-0378">Hydrolase</keyword>
<dbReference type="Gene3D" id="3.40.50.1820">
    <property type="entry name" value="alpha/beta hydrolase"/>
    <property type="match status" value="1"/>
</dbReference>
<dbReference type="Proteomes" id="UP001284601">
    <property type="component" value="Unassembled WGS sequence"/>
</dbReference>
<keyword evidence="4" id="KW-1185">Reference proteome</keyword>
<dbReference type="Pfam" id="PF00561">
    <property type="entry name" value="Abhydrolase_1"/>
    <property type="match status" value="1"/>
</dbReference>
<dbReference type="PANTHER" id="PTHR42977">
    <property type="entry name" value="HYDROLASE-RELATED"/>
    <property type="match status" value="1"/>
</dbReference>
<name>A0ABU4HHZ2_9ACTN</name>
<protein>
    <submittedName>
        <fullName evidence="3">Haloalkane dehalogenase</fullName>
        <ecNumber evidence="3">3.8.1.5</ecNumber>
    </submittedName>
</protein>
<dbReference type="InterPro" id="IPR000639">
    <property type="entry name" value="Epox_hydrolase-like"/>
</dbReference>
<gene>
    <name evidence="3" type="ORF">R7226_01175</name>
</gene>
<dbReference type="PANTHER" id="PTHR42977:SF3">
    <property type="entry name" value="AB HYDROLASE-1 DOMAIN-CONTAINING PROTEIN"/>
    <property type="match status" value="1"/>
</dbReference>
<comment type="caution">
    <text evidence="3">The sequence shown here is derived from an EMBL/GenBank/DDBJ whole genome shotgun (WGS) entry which is preliminary data.</text>
</comment>
<dbReference type="SUPFAM" id="SSF53474">
    <property type="entry name" value="alpha/beta-Hydrolases"/>
    <property type="match status" value="1"/>
</dbReference>